<dbReference type="EMBL" id="QYRN01000002">
    <property type="protein sequence ID" value="RIY02535.1"/>
    <property type="molecule type" value="Genomic_DNA"/>
</dbReference>
<comment type="caution">
    <text evidence="3">The sequence shown here is derived from an EMBL/GenBank/DDBJ whole genome shotgun (WGS) entry which is preliminary data.</text>
</comment>
<protein>
    <submittedName>
        <fullName evidence="3">Arsenate reductase</fullName>
    </submittedName>
</protein>
<dbReference type="Gene3D" id="3.40.30.10">
    <property type="entry name" value="Glutaredoxin"/>
    <property type="match status" value="1"/>
</dbReference>
<evidence type="ECO:0000256" key="1">
    <source>
        <dbReference type="ARBA" id="ARBA00007198"/>
    </source>
</evidence>
<dbReference type="RefSeq" id="WP_119538614.1">
    <property type="nucleotide sequence ID" value="NZ_QYRN01000002.1"/>
</dbReference>
<dbReference type="PANTHER" id="PTHR30041:SF8">
    <property type="entry name" value="PROTEIN YFFB"/>
    <property type="match status" value="1"/>
</dbReference>
<dbReference type="PROSITE" id="PS51353">
    <property type="entry name" value="ARSC"/>
    <property type="match status" value="1"/>
</dbReference>
<comment type="similarity">
    <text evidence="1 2">Belongs to the ArsC family.</text>
</comment>
<dbReference type="AlphaFoldDB" id="A0A3A1WP68"/>
<dbReference type="Pfam" id="PF03960">
    <property type="entry name" value="ArsC"/>
    <property type="match status" value="1"/>
</dbReference>
<dbReference type="InterPro" id="IPR006504">
    <property type="entry name" value="Tscrpt_reg_Spx/MgsR"/>
</dbReference>
<dbReference type="NCBIfam" id="TIGR01617">
    <property type="entry name" value="arsC_related"/>
    <property type="match status" value="1"/>
</dbReference>
<dbReference type="OrthoDB" id="9803749at2"/>
<dbReference type="PANTHER" id="PTHR30041">
    <property type="entry name" value="ARSENATE REDUCTASE"/>
    <property type="match status" value="1"/>
</dbReference>
<evidence type="ECO:0000313" key="3">
    <source>
        <dbReference type="EMBL" id="RIY02535.1"/>
    </source>
</evidence>
<name>A0A3A1WP68_9HYPH</name>
<organism evidence="3 4">
    <name type="scientific">Aureimonas flava</name>
    <dbReference type="NCBI Taxonomy" id="2320271"/>
    <lineage>
        <taxon>Bacteria</taxon>
        <taxon>Pseudomonadati</taxon>
        <taxon>Pseudomonadota</taxon>
        <taxon>Alphaproteobacteria</taxon>
        <taxon>Hyphomicrobiales</taxon>
        <taxon>Aurantimonadaceae</taxon>
        <taxon>Aureimonas</taxon>
    </lineage>
</organism>
<sequence length="120" mass="13792">MTLTLHGIRNCDTVKRARAWLDERAIAHRFRDFKTEAPDEAALRRWCAAAGWERLLNRAGNTFRRLPEAERVDLDEDRAIALMLAHPSAIRRPVVEADETILVGFRPDEFERALRRDAGA</sequence>
<evidence type="ECO:0000256" key="2">
    <source>
        <dbReference type="PROSITE-ProRule" id="PRU01282"/>
    </source>
</evidence>
<accession>A0A3A1WP68</accession>
<proteinExistence type="inferred from homology"/>
<dbReference type="Proteomes" id="UP000265750">
    <property type="component" value="Unassembled WGS sequence"/>
</dbReference>
<dbReference type="SUPFAM" id="SSF52833">
    <property type="entry name" value="Thioredoxin-like"/>
    <property type="match status" value="1"/>
</dbReference>
<gene>
    <name evidence="3" type="ORF">D3218_03960</name>
</gene>
<dbReference type="InterPro" id="IPR036249">
    <property type="entry name" value="Thioredoxin-like_sf"/>
</dbReference>
<dbReference type="CDD" id="cd03035">
    <property type="entry name" value="ArsC_Yffb"/>
    <property type="match status" value="1"/>
</dbReference>
<reference evidence="4" key="1">
    <citation type="submission" date="2018-09" db="EMBL/GenBank/DDBJ databases">
        <authorList>
            <person name="Tuo L."/>
        </authorList>
    </citation>
    <scope>NUCLEOTIDE SEQUENCE [LARGE SCALE GENOMIC DNA]</scope>
    <source>
        <strain evidence="4">M2BS4Y-1</strain>
    </source>
</reference>
<evidence type="ECO:0000313" key="4">
    <source>
        <dbReference type="Proteomes" id="UP000265750"/>
    </source>
</evidence>
<dbReference type="InterPro" id="IPR006660">
    <property type="entry name" value="Arsenate_reductase-like"/>
</dbReference>
<keyword evidence="4" id="KW-1185">Reference proteome</keyword>